<evidence type="ECO:0000256" key="6">
    <source>
        <dbReference type="ARBA" id="ARBA00022553"/>
    </source>
</evidence>
<keyword evidence="9" id="KW-0498">Mitosis</keyword>
<keyword evidence="5" id="KW-1017">Isopeptide bond</keyword>
<dbReference type="GO" id="GO:0046872">
    <property type="term" value="F:metal ion binding"/>
    <property type="evidence" value="ECO:0007669"/>
    <property type="project" value="UniProtKB-KW"/>
</dbReference>
<comment type="function">
    <text evidence="1">Required for recruitment of CENPA to centromeres and normal chromosome segregation during mitosis.</text>
</comment>
<evidence type="ECO:0000256" key="16">
    <source>
        <dbReference type="ARBA" id="ARBA00046705"/>
    </source>
</evidence>
<keyword evidence="4" id="KW-0158">Chromosome</keyword>
<gene>
    <name evidence="18" type="ORF">GDO86_002776</name>
</gene>
<dbReference type="EMBL" id="JAACNH010000002">
    <property type="protein sequence ID" value="KAG8450250.1"/>
    <property type="molecule type" value="Genomic_DNA"/>
</dbReference>
<protein>
    <recommendedName>
        <fullName evidence="15">Protein Mis18-alpha</fullName>
    </recommendedName>
</protein>
<organism evidence="18 19">
    <name type="scientific">Hymenochirus boettgeri</name>
    <name type="common">Congo dwarf clawed frog</name>
    <dbReference type="NCBI Taxonomy" id="247094"/>
    <lineage>
        <taxon>Eukaryota</taxon>
        <taxon>Metazoa</taxon>
        <taxon>Chordata</taxon>
        <taxon>Craniata</taxon>
        <taxon>Vertebrata</taxon>
        <taxon>Euteleostomi</taxon>
        <taxon>Amphibia</taxon>
        <taxon>Batrachia</taxon>
        <taxon>Anura</taxon>
        <taxon>Pipoidea</taxon>
        <taxon>Pipidae</taxon>
        <taxon>Pipinae</taxon>
        <taxon>Hymenochirus</taxon>
    </lineage>
</organism>
<dbReference type="InterPro" id="IPR004910">
    <property type="entry name" value="Yippee/Mis18/Cereblon"/>
</dbReference>
<evidence type="ECO:0000256" key="15">
    <source>
        <dbReference type="ARBA" id="ARBA00039650"/>
    </source>
</evidence>
<evidence type="ECO:0000256" key="10">
    <source>
        <dbReference type="ARBA" id="ARBA00022833"/>
    </source>
</evidence>
<keyword evidence="11" id="KW-0832">Ubl conjugation</keyword>
<keyword evidence="7" id="KW-0132">Cell division</keyword>
<dbReference type="PANTHER" id="PTHR16431:SF2">
    <property type="entry name" value="PROTEIN MIS18-ALPHA"/>
    <property type="match status" value="1"/>
</dbReference>
<dbReference type="GO" id="GO:0005634">
    <property type="term" value="C:nucleus"/>
    <property type="evidence" value="ECO:0007669"/>
    <property type="project" value="UniProtKB-SubCell"/>
</dbReference>
<evidence type="ECO:0000256" key="5">
    <source>
        <dbReference type="ARBA" id="ARBA00022499"/>
    </source>
</evidence>
<dbReference type="GO" id="GO:0000775">
    <property type="term" value="C:chromosome, centromeric region"/>
    <property type="evidence" value="ECO:0007669"/>
    <property type="project" value="UniProtKB-SubCell"/>
</dbReference>
<dbReference type="PANTHER" id="PTHR16431">
    <property type="entry name" value="NEUROGENIC PROTEIN MASTERMIND"/>
    <property type="match status" value="1"/>
</dbReference>
<dbReference type="GO" id="GO:0007059">
    <property type="term" value="P:chromosome segregation"/>
    <property type="evidence" value="ECO:0007669"/>
    <property type="project" value="TreeGrafter"/>
</dbReference>
<proteinExistence type="predicted"/>
<evidence type="ECO:0000256" key="4">
    <source>
        <dbReference type="ARBA" id="ARBA00022454"/>
    </source>
</evidence>
<evidence type="ECO:0000313" key="19">
    <source>
        <dbReference type="Proteomes" id="UP000812440"/>
    </source>
</evidence>
<keyword evidence="8" id="KW-0479">Metal-binding</keyword>
<evidence type="ECO:0000256" key="2">
    <source>
        <dbReference type="ARBA" id="ARBA00004123"/>
    </source>
</evidence>
<dbReference type="OrthoDB" id="9878182at2759"/>
<accession>A0A8T2K3N7</accession>
<keyword evidence="14" id="KW-0137">Centromere</keyword>
<keyword evidence="12" id="KW-0539">Nucleus</keyword>
<sequence length="209" mass="22690">MAAKLNSQSLGSASVRLADNEGNTGEATKAAEEELPVVFLCSKCKRPIGDSYSWMGSDIEDQTILLKAVSAYVSVEKVQIVSNIANDYGCTFETVSCSGCSSVMGKVYRCTPKHLDFKRDLISLNIDAVDSYVLGSAMKQAIPELEEPITLGVRAVLEEEIAKTKAVLNVLQSRVSTIESHVFPDKDFNGTVDVDLTDMTDKSINLKKI</sequence>
<keyword evidence="6" id="KW-0597">Phosphoprotein</keyword>
<evidence type="ECO:0000256" key="13">
    <source>
        <dbReference type="ARBA" id="ARBA00023306"/>
    </source>
</evidence>
<evidence type="ECO:0000313" key="18">
    <source>
        <dbReference type="EMBL" id="KAG8450250.1"/>
    </source>
</evidence>
<dbReference type="PROSITE" id="PS51793">
    <property type="entry name" value="MIS18"/>
    <property type="match status" value="1"/>
</dbReference>
<dbReference type="GO" id="GO:0051301">
    <property type="term" value="P:cell division"/>
    <property type="evidence" value="ECO:0007669"/>
    <property type="project" value="UniProtKB-KW"/>
</dbReference>
<dbReference type="EMBL" id="JAACNH010000002">
    <property type="protein sequence ID" value="KAG8450251.1"/>
    <property type="molecule type" value="Genomic_DNA"/>
</dbReference>
<dbReference type="GO" id="GO:0000785">
    <property type="term" value="C:chromatin"/>
    <property type="evidence" value="ECO:0007669"/>
    <property type="project" value="TreeGrafter"/>
</dbReference>
<name>A0A8T2K3N7_9PIPI</name>
<dbReference type="Pfam" id="PF03226">
    <property type="entry name" value="Yippee-Mis18"/>
    <property type="match status" value="1"/>
</dbReference>
<evidence type="ECO:0000256" key="14">
    <source>
        <dbReference type="ARBA" id="ARBA00023328"/>
    </source>
</evidence>
<dbReference type="GO" id="GO:0034080">
    <property type="term" value="P:CENP-A containing chromatin assembly"/>
    <property type="evidence" value="ECO:0007669"/>
    <property type="project" value="TreeGrafter"/>
</dbReference>
<evidence type="ECO:0000259" key="17">
    <source>
        <dbReference type="PROSITE" id="PS51793"/>
    </source>
</evidence>
<dbReference type="InterPro" id="IPR034752">
    <property type="entry name" value="Mis18"/>
</dbReference>
<dbReference type="Proteomes" id="UP000812440">
    <property type="component" value="Chromosome 2"/>
</dbReference>
<keyword evidence="19" id="KW-1185">Reference proteome</keyword>
<evidence type="ECO:0000256" key="7">
    <source>
        <dbReference type="ARBA" id="ARBA00022618"/>
    </source>
</evidence>
<evidence type="ECO:0000256" key="8">
    <source>
        <dbReference type="ARBA" id="ARBA00022723"/>
    </source>
</evidence>
<evidence type="ECO:0000256" key="3">
    <source>
        <dbReference type="ARBA" id="ARBA00004584"/>
    </source>
</evidence>
<evidence type="ECO:0000256" key="1">
    <source>
        <dbReference type="ARBA" id="ARBA00003694"/>
    </source>
</evidence>
<evidence type="ECO:0000256" key="11">
    <source>
        <dbReference type="ARBA" id="ARBA00022843"/>
    </source>
</evidence>
<feature type="domain" description="Mis18" evidence="17">
    <location>
        <begin position="36"/>
        <end position="134"/>
    </location>
</feature>
<comment type="subunit">
    <text evidence="16">Homodimer, and heterodimer with OIP5/MIS18B. Identified in a complex containing MIS18A, OIP5/MIS18B, MIS18BP1, RBBP7 and RBBP4.</text>
</comment>
<keyword evidence="13" id="KW-0131">Cell cycle</keyword>
<comment type="subcellular location">
    <subcellularLocation>
        <location evidence="3">Chromosome</location>
        <location evidence="3">Centromere</location>
    </subcellularLocation>
    <subcellularLocation>
        <location evidence="2">Nucleus</location>
    </subcellularLocation>
</comment>
<keyword evidence="10" id="KW-0862">Zinc</keyword>
<evidence type="ECO:0000256" key="9">
    <source>
        <dbReference type="ARBA" id="ARBA00022776"/>
    </source>
</evidence>
<comment type="caution">
    <text evidence="18">The sequence shown here is derived from an EMBL/GenBank/DDBJ whole genome shotgun (WGS) entry which is preliminary data.</text>
</comment>
<evidence type="ECO:0000256" key="12">
    <source>
        <dbReference type="ARBA" id="ARBA00023242"/>
    </source>
</evidence>
<reference evidence="18" key="1">
    <citation type="thesis" date="2020" institute="ProQuest LLC" country="789 East Eisenhower Parkway, Ann Arbor, MI, USA">
        <title>Comparative Genomics and Chromosome Evolution.</title>
        <authorList>
            <person name="Mudd A.B."/>
        </authorList>
    </citation>
    <scope>NUCLEOTIDE SEQUENCE</scope>
    <source>
        <strain evidence="18">Female2</strain>
        <tissue evidence="18">Blood</tissue>
    </source>
</reference>
<dbReference type="AlphaFoldDB" id="A0A8T2K3N7"/>